<feature type="transmembrane region" description="Helical" evidence="11">
    <location>
        <begin position="790"/>
        <end position="808"/>
    </location>
</feature>
<evidence type="ECO:0000313" key="13">
    <source>
        <dbReference type="Proteomes" id="UP001174694"/>
    </source>
</evidence>
<keyword evidence="5 11" id="KW-0812">Transmembrane</keyword>
<feature type="transmembrane region" description="Helical" evidence="11">
    <location>
        <begin position="353"/>
        <end position="370"/>
    </location>
</feature>
<keyword evidence="9 11" id="KW-0472">Membrane</keyword>
<comment type="similarity">
    <text evidence="2">Belongs to the polyprenol kinase family.</text>
</comment>
<dbReference type="GO" id="GO:0043048">
    <property type="term" value="P:dolichyl monophosphate biosynthetic process"/>
    <property type="evidence" value="ECO:0007669"/>
    <property type="project" value="TreeGrafter"/>
</dbReference>
<keyword evidence="12" id="KW-0548">Nucleotidyltransferase</keyword>
<evidence type="ECO:0000256" key="11">
    <source>
        <dbReference type="SAM" id="Phobius"/>
    </source>
</evidence>
<feature type="compositionally biased region" description="Basic residues" evidence="10">
    <location>
        <begin position="513"/>
        <end position="525"/>
    </location>
</feature>
<feature type="region of interest" description="Disordered" evidence="10">
    <location>
        <begin position="483"/>
        <end position="525"/>
    </location>
</feature>
<name>A0AA38VE95_9PEZI</name>
<evidence type="ECO:0000256" key="4">
    <source>
        <dbReference type="ARBA" id="ARBA00022679"/>
    </source>
</evidence>
<dbReference type="EMBL" id="JANBVO010000018">
    <property type="protein sequence ID" value="KAJ9143805.1"/>
    <property type="molecule type" value="Genomic_DNA"/>
</dbReference>
<organism evidence="12 13">
    <name type="scientific">Pleurostoma richardsiae</name>
    <dbReference type="NCBI Taxonomy" id="41990"/>
    <lineage>
        <taxon>Eukaryota</taxon>
        <taxon>Fungi</taxon>
        <taxon>Dikarya</taxon>
        <taxon>Ascomycota</taxon>
        <taxon>Pezizomycotina</taxon>
        <taxon>Sordariomycetes</taxon>
        <taxon>Sordariomycetidae</taxon>
        <taxon>Calosphaeriales</taxon>
        <taxon>Pleurostomataceae</taxon>
        <taxon>Pleurostoma</taxon>
    </lineage>
</organism>
<dbReference type="InterPro" id="IPR032974">
    <property type="entry name" value="Polypren_kinase"/>
</dbReference>
<comment type="caution">
    <text evidence="12">The sequence shown here is derived from an EMBL/GenBank/DDBJ whole genome shotgun (WGS) entry which is preliminary data.</text>
</comment>
<evidence type="ECO:0000256" key="9">
    <source>
        <dbReference type="ARBA" id="ARBA00023136"/>
    </source>
</evidence>
<dbReference type="AlphaFoldDB" id="A0AA38VE95"/>
<keyword evidence="4" id="KW-0808">Transferase</keyword>
<keyword evidence="13" id="KW-1185">Reference proteome</keyword>
<feature type="compositionally biased region" description="Polar residues" evidence="10">
    <location>
        <begin position="483"/>
        <end position="492"/>
    </location>
</feature>
<keyword evidence="8 11" id="KW-1133">Transmembrane helix</keyword>
<dbReference type="EC" id="2.7.1.108" evidence="3"/>
<dbReference type="GO" id="GO:0016779">
    <property type="term" value="F:nucleotidyltransferase activity"/>
    <property type="evidence" value="ECO:0007669"/>
    <property type="project" value="UniProtKB-KW"/>
</dbReference>
<feature type="transmembrane region" description="Helical" evidence="11">
    <location>
        <begin position="194"/>
        <end position="213"/>
    </location>
</feature>
<evidence type="ECO:0000256" key="10">
    <source>
        <dbReference type="SAM" id="MobiDB-lite"/>
    </source>
</evidence>
<reference evidence="12" key="1">
    <citation type="submission" date="2022-07" db="EMBL/GenBank/DDBJ databases">
        <title>Fungi with potential for degradation of polypropylene.</title>
        <authorList>
            <person name="Gostincar C."/>
        </authorList>
    </citation>
    <scope>NUCLEOTIDE SEQUENCE</scope>
    <source>
        <strain evidence="12">EXF-13308</strain>
    </source>
</reference>
<feature type="region of interest" description="Disordered" evidence="10">
    <location>
        <begin position="1"/>
        <end position="95"/>
    </location>
</feature>
<feature type="transmembrane region" description="Helical" evidence="11">
    <location>
        <begin position="546"/>
        <end position="564"/>
    </location>
</feature>
<evidence type="ECO:0000256" key="1">
    <source>
        <dbReference type="ARBA" id="ARBA00004477"/>
    </source>
</evidence>
<accession>A0AA38VE95</accession>
<dbReference type="Proteomes" id="UP001174694">
    <property type="component" value="Unassembled WGS sequence"/>
</dbReference>
<dbReference type="GO" id="GO:0005789">
    <property type="term" value="C:endoplasmic reticulum membrane"/>
    <property type="evidence" value="ECO:0007669"/>
    <property type="project" value="UniProtKB-SubCell"/>
</dbReference>
<feature type="transmembrane region" description="Helical" evidence="11">
    <location>
        <begin position="703"/>
        <end position="719"/>
    </location>
</feature>
<feature type="transmembrane region" description="Helical" evidence="11">
    <location>
        <begin position="225"/>
        <end position="241"/>
    </location>
</feature>
<dbReference type="PANTHER" id="PTHR13205">
    <property type="entry name" value="TRANSMEMBRANE PROTEIN 15-RELATED"/>
    <property type="match status" value="1"/>
</dbReference>
<gene>
    <name evidence="12" type="ORF">NKR23_g6310</name>
</gene>
<evidence type="ECO:0000256" key="7">
    <source>
        <dbReference type="ARBA" id="ARBA00022824"/>
    </source>
</evidence>
<evidence type="ECO:0000313" key="12">
    <source>
        <dbReference type="EMBL" id="KAJ9143805.1"/>
    </source>
</evidence>
<feature type="transmembrane region" description="Helical" evidence="11">
    <location>
        <begin position="376"/>
        <end position="396"/>
    </location>
</feature>
<comment type="subcellular location">
    <subcellularLocation>
        <location evidence="1">Endoplasmic reticulum membrane</location>
        <topology evidence="1">Multi-pass membrane protein</topology>
    </subcellularLocation>
</comment>
<dbReference type="GO" id="GO:0004168">
    <property type="term" value="F:dolichol kinase activity"/>
    <property type="evidence" value="ECO:0007669"/>
    <property type="project" value="UniProtKB-EC"/>
</dbReference>
<sequence>MPENLNLRAPSPVRDDAAAENDNTEGLRLLSRSPHPYHRQNFELLQSDFHNASSSPHHDSDASADMPSLTPLFGKDSSPTSDSGTEADDEHFLKGLPAPKARLRKGIRGMNEPLSGSSTPYMNPLVLEDELREITHRVKRESAEKSKQKWAERVRLLKEVIRRVTEVAILAVLGIIVCSNPEVKPIVLIWRPQMLWQCALVVLLLALYPLRLIRRAYMGNKPSRWIPLAIPVSFDPAPILYPPILTIYVSLLVAVDMPQVVLPNFILSISSIPRALIPTSDSFEMYSPMHWLLSCLPLVFYNSFSAATSVTSSRIDIELPNEVLALLYPMHQSLCFVLHYLTTTSLLPAELQLLSIALIDLLLLAVSPQAQILKALLWVGGLGVLISCGPVIRWGITLARVPKWRFRREPIPTKRPSVLQTVTSLFSLKKVKHDLLGSAAEDSASETGHTSDEDDTHILASKAASIVHQMDLMLDEAENINRSDSVPSLSKTTDGKMHRRSHTLPALGAATRSKTHTPSGRRKRSSSSSVRAFFSLTSTQATLRKWLYAAWVYICILAVILIGVREYIGKVALQGKEPIGWALGYMFGDLPSFRLEVVKANLERWVCLPARSGKANEEHCCCASAEYIFGRCSYAEYLRSTVLGEANTRLILSGYWLCIIFTGLAVVFQLSPVFEVDTRRKVFHFMMVSMFLPTAFFDPAYVALALSLALAVFLLVDLLRASQLPPLSKPIAAFLTPYVDGRDLRGPVVISHIFLLIGCAIPLWLSLAALPRAGEGCLEGWEVPTREVSMVAGIVCVGLGDAAASLIGRRCGHHKWIWGGGKSLEGSIAFAAAVYFGLMHAKQYLDIGGWPGARPVARTAHAIPQLLFPGFMEFWKVLRQDDWTLTGLLKDVWREDWGRTGFCASVASLTEAVLTGGNDNVVVPVVLWTCVKSVAV</sequence>
<keyword evidence="6" id="KW-0418">Kinase</keyword>
<dbReference type="PANTHER" id="PTHR13205:SF15">
    <property type="entry name" value="DOLICHOL KINASE"/>
    <property type="match status" value="1"/>
</dbReference>
<proteinExistence type="inferred from homology"/>
<evidence type="ECO:0000256" key="2">
    <source>
        <dbReference type="ARBA" id="ARBA00010794"/>
    </source>
</evidence>
<protein>
    <recommendedName>
        <fullName evidence="3">dolichol kinase</fullName>
        <ecNumber evidence="3">2.7.1.108</ecNumber>
    </recommendedName>
</protein>
<feature type="transmembrane region" description="Helical" evidence="11">
    <location>
        <begin position="748"/>
        <end position="770"/>
    </location>
</feature>
<evidence type="ECO:0000256" key="5">
    <source>
        <dbReference type="ARBA" id="ARBA00022692"/>
    </source>
</evidence>
<evidence type="ECO:0000256" key="6">
    <source>
        <dbReference type="ARBA" id="ARBA00022777"/>
    </source>
</evidence>
<evidence type="ECO:0000256" key="3">
    <source>
        <dbReference type="ARBA" id="ARBA00012132"/>
    </source>
</evidence>
<keyword evidence="7" id="KW-0256">Endoplasmic reticulum</keyword>
<feature type="transmembrane region" description="Helical" evidence="11">
    <location>
        <begin position="650"/>
        <end position="670"/>
    </location>
</feature>
<evidence type="ECO:0000256" key="8">
    <source>
        <dbReference type="ARBA" id="ARBA00022989"/>
    </source>
</evidence>